<dbReference type="Proteomes" id="UP000654279">
    <property type="component" value="Unassembled WGS sequence"/>
</dbReference>
<dbReference type="AlphaFoldDB" id="A0A926HM83"/>
<dbReference type="PANTHER" id="PTHR12215">
    <property type="entry name" value="PHOSPHOPANTETHEINE TRANSFERASE"/>
    <property type="match status" value="1"/>
</dbReference>
<dbReference type="InterPro" id="IPR037143">
    <property type="entry name" value="4-PPantetheinyl_Trfase_dom_sf"/>
</dbReference>
<evidence type="ECO:0000256" key="1">
    <source>
        <dbReference type="ARBA" id="ARBA00010990"/>
    </source>
</evidence>
<dbReference type="GO" id="GO:0005829">
    <property type="term" value="C:cytosol"/>
    <property type="evidence" value="ECO:0007669"/>
    <property type="project" value="TreeGrafter"/>
</dbReference>
<dbReference type="InterPro" id="IPR008278">
    <property type="entry name" value="4-PPantetheinyl_Trfase_dom"/>
</dbReference>
<reference evidence="4" key="1">
    <citation type="submission" date="2020-08" db="EMBL/GenBank/DDBJ databases">
        <title>Genome public.</title>
        <authorList>
            <person name="Liu C."/>
            <person name="Sun Q."/>
        </authorList>
    </citation>
    <scope>NUCLEOTIDE SEQUENCE</scope>
    <source>
        <strain evidence="4">NSJ-44</strain>
    </source>
</reference>
<proteinExistence type="inferred from homology"/>
<organism evidence="4 5">
    <name type="scientific">Luoshenia tenuis</name>
    <dbReference type="NCBI Taxonomy" id="2763654"/>
    <lineage>
        <taxon>Bacteria</taxon>
        <taxon>Bacillati</taxon>
        <taxon>Bacillota</taxon>
        <taxon>Clostridia</taxon>
        <taxon>Christensenellales</taxon>
        <taxon>Christensenellaceae</taxon>
        <taxon>Luoshenia</taxon>
    </lineage>
</organism>
<evidence type="ECO:0000313" key="5">
    <source>
        <dbReference type="Proteomes" id="UP000654279"/>
    </source>
</evidence>
<accession>A0A926HM83</accession>
<name>A0A926HM83_9FIRM</name>
<dbReference type="SUPFAM" id="SSF56214">
    <property type="entry name" value="4'-phosphopantetheinyl transferase"/>
    <property type="match status" value="2"/>
</dbReference>
<dbReference type="RefSeq" id="WP_249285139.1">
    <property type="nucleotide sequence ID" value="NZ_JACRSO010000003.1"/>
</dbReference>
<dbReference type="InterPro" id="IPR050559">
    <property type="entry name" value="P-Pant_transferase_sf"/>
</dbReference>
<gene>
    <name evidence="4" type="ORF">H8699_07480</name>
</gene>
<dbReference type="GO" id="GO:0000287">
    <property type="term" value="F:magnesium ion binding"/>
    <property type="evidence" value="ECO:0007669"/>
    <property type="project" value="InterPro"/>
</dbReference>
<sequence length="182" mass="20632">MKEDFTIYIYPADSDVPASQRVALCADDYTQGLYHGQPWRVARSLRGKPYFPDVPQVHFSISHSGAYWLCAFGAQPVGIDLQLHQAGRLAQIARRFFNEEEDRYLAKGDYYDFFDVWTAKESYVKFTGKGIGDGFGDFRVADAAGLKTQLDDARLCRLPFLKDYSLCLCAAQVGVVRMVYQE</sequence>
<protein>
    <submittedName>
        <fullName evidence="4">4'-phosphopantetheinyl transferase superfamily protein</fullName>
    </submittedName>
</protein>
<comment type="caution">
    <text evidence="4">The sequence shown here is derived from an EMBL/GenBank/DDBJ whole genome shotgun (WGS) entry which is preliminary data.</text>
</comment>
<dbReference type="PANTHER" id="PTHR12215:SF10">
    <property type="entry name" value="L-AMINOADIPATE-SEMIALDEHYDE DEHYDROGENASE-PHOSPHOPANTETHEINYL TRANSFERASE"/>
    <property type="match status" value="1"/>
</dbReference>
<evidence type="ECO:0000256" key="2">
    <source>
        <dbReference type="ARBA" id="ARBA00022679"/>
    </source>
</evidence>
<dbReference type="EMBL" id="JACRSO010000003">
    <property type="protein sequence ID" value="MBC8529264.1"/>
    <property type="molecule type" value="Genomic_DNA"/>
</dbReference>
<feature type="domain" description="4'-phosphopantetheinyl transferase" evidence="3">
    <location>
        <begin position="76"/>
        <end position="155"/>
    </location>
</feature>
<evidence type="ECO:0000259" key="3">
    <source>
        <dbReference type="Pfam" id="PF01648"/>
    </source>
</evidence>
<dbReference type="GO" id="GO:0008897">
    <property type="term" value="F:holo-[acyl-carrier-protein] synthase activity"/>
    <property type="evidence" value="ECO:0007669"/>
    <property type="project" value="InterPro"/>
</dbReference>
<dbReference type="GO" id="GO:0019878">
    <property type="term" value="P:lysine biosynthetic process via aminoadipic acid"/>
    <property type="evidence" value="ECO:0007669"/>
    <property type="project" value="TreeGrafter"/>
</dbReference>
<comment type="similarity">
    <text evidence="1">Belongs to the P-Pant transferase superfamily. Gsp/Sfp/HetI/AcpT family.</text>
</comment>
<dbReference type="Pfam" id="PF01648">
    <property type="entry name" value="ACPS"/>
    <property type="match status" value="1"/>
</dbReference>
<dbReference type="Gene3D" id="3.90.470.20">
    <property type="entry name" value="4'-phosphopantetheinyl transferase domain"/>
    <property type="match status" value="1"/>
</dbReference>
<keyword evidence="5" id="KW-1185">Reference proteome</keyword>
<evidence type="ECO:0000313" key="4">
    <source>
        <dbReference type="EMBL" id="MBC8529264.1"/>
    </source>
</evidence>
<keyword evidence="2 4" id="KW-0808">Transferase</keyword>